<dbReference type="PROSITE" id="PS50850">
    <property type="entry name" value="MFS"/>
    <property type="match status" value="1"/>
</dbReference>
<dbReference type="GO" id="GO:0015293">
    <property type="term" value="F:symporter activity"/>
    <property type="evidence" value="ECO:0007669"/>
    <property type="project" value="UniProtKB-KW"/>
</dbReference>
<dbReference type="Pfam" id="PF07690">
    <property type="entry name" value="MFS_1"/>
    <property type="match status" value="1"/>
</dbReference>
<feature type="domain" description="Major facilitator superfamily (MFS) profile" evidence="8">
    <location>
        <begin position="42"/>
        <end position="488"/>
    </location>
</feature>
<reference evidence="9" key="1">
    <citation type="submission" date="2015-11" db="EMBL/GenBank/DDBJ databases">
        <title>De novo transcriptome assembly of four potential Pierce s Disease insect vectors from Arizona vineyards.</title>
        <authorList>
            <person name="Tassone E.E."/>
        </authorList>
    </citation>
    <scope>NUCLEOTIDE SEQUENCE</scope>
</reference>
<evidence type="ECO:0000256" key="2">
    <source>
        <dbReference type="ARBA" id="ARBA00022448"/>
    </source>
</evidence>
<feature type="transmembrane region" description="Helical" evidence="7">
    <location>
        <begin position="397"/>
        <end position="417"/>
    </location>
</feature>
<dbReference type="EMBL" id="GEBQ01021757">
    <property type="protein sequence ID" value="JAT18220.1"/>
    <property type="molecule type" value="Transcribed_RNA"/>
</dbReference>
<evidence type="ECO:0000259" key="8">
    <source>
        <dbReference type="PROSITE" id="PS50850"/>
    </source>
</evidence>
<gene>
    <name evidence="9" type="ORF">g.42561</name>
</gene>
<evidence type="ECO:0000313" key="9">
    <source>
        <dbReference type="EMBL" id="JAT18220.1"/>
    </source>
</evidence>
<feature type="transmembrane region" description="Helical" evidence="7">
    <location>
        <begin position="201"/>
        <end position="224"/>
    </location>
</feature>
<dbReference type="InterPro" id="IPR050382">
    <property type="entry name" value="MFS_Na/Anion_cotransporter"/>
</dbReference>
<feature type="transmembrane region" description="Helical" evidence="7">
    <location>
        <begin position="230"/>
        <end position="252"/>
    </location>
</feature>
<accession>A0A1B6L3H3</accession>
<dbReference type="GO" id="GO:0016020">
    <property type="term" value="C:membrane"/>
    <property type="evidence" value="ECO:0007669"/>
    <property type="project" value="UniProtKB-SubCell"/>
</dbReference>
<sequence>RNCTVLCSCCRPDGDNMAIAAAAIPPSSRGLCVPQRYVLAFMGFLAIANGYIQRFCLSLAITEMVLPNDREESDKDDLVDLTACPYQNVNSSITDAIVHTSAQFDWSEQTQGLILSAVFWGYVLTQLPGGLLAERLGGKHVLGVGLLVSTLGTLLTPEVALLGPYYLVAVRFCIGLGQGVMYPSLNVMLAQWAPPQERGRLGAAVFAGAQIGNVVSMAVGGLLMRFTEGGWVNVFYVFGAAGLAWLALWEILCYSEPESHPFISDEEKQFLMTQSVGQLKRRKDLPPTPWRHIFSSVPLWGLIIAQVGHDWGLFTIITDLPKYMKSVMHFSIAQNGLLSAAPYLAMWIFAVFCGGIVDFLVSRKLSITLVRKMFISVAASGPAFGILAASYSGCDKVLVSVFFTIGMGLMGAFVPSLKVNALDLSPNYAGTLMALVGGIGAISGIITPYLVGLLTPNSTLLEWRLVFWIAVIVLVSTNIVYLLTGSAEVQPWNDPLALEDGRKPSIIPRKPSSQDKVSAHILESGAVAT</sequence>
<dbReference type="GO" id="GO:0006820">
    <property type="term" value="P:monoatomic anion transport"/>
    <property type="evidence" value="ECO:0007669"/>
    <property type="project" value="TreeGrafter"/>
</dbReference>
<keyword evidence="2" id="KW-0813">Transport</keyword>
<dbReference type="InterPro" id="IPR036259">
    <property type="entry name" value="MFS_trans_sf"/>
</dbReference>
<feature type="transmembrane region" description="Helical" evidence="7">
    <location>
        <begin position="373"/>
        <end position="391"/>
    </location>
</feature>
<comment type="subcellular location">
    <subcellularLocation>
        <location evidence="1">Membrane</location>
        <topology evidence="1">Multi-pass membrane protein</topology>
    </subcellularLocation>
</comment>
<dbReference type="AlphaFoldDB" id="A0A1B6L3H3"/>
<evidence type="ECO:0000256" key="3">
    <source>
        <dbReference type="ARBA" id="ARBA00022692"/>
    </source>
</evidence>
<dbReference type="FunFam" id="1.20.1250.20:FF:000003">
    <property type="entry name" value="Solute carrier family 17 member 3"/>
    <property type="match status" value="1"/>
</dbReference>
<evidence type="ECO:0000256" key="4">
    <source>
        <dbReference type="ARBA" id="ARBA00022847"/>
    </source>
</evidence>
<feature type="transmembrane region" description="Helical" evidence="7">
    <location>
        <begin position="463"/>
        <end position="483"/>
    </location>
</feature>
<feature type="transmembrane region" description="Helical" evidence="7">
    <location>
        <begin position="297"/>
        <end position="317"/>
    </location>
</feature>
<keyword evidence="4" id="KW-0769">Symport</keyword>
<dbReference type="PANTHER" id="PTHR11662">
    <property type="entry name" value="SOLUTE CARRIER FAMILY 17"/>
    <property type="match status" value="1"/>
</dbReference>
<dbReference type="FunFam" id="1.20.1250.20:FF:000423">
    <property type="entry name" value="Putative inorganic phosphate cotransporter-like Protein"/>
    <property type="match status" value="1"/>
</dbReference>
<dbReference type="InterPro" id="IPR011701">
    <property type="entry name" value="MFS"/>
</dbReference>
<evidence type="ECO:0000256" key="7">
    <source>
        <dbReference type="SAM" id="Phobius"/>
    </source>
</evidence>
<dbReference type="PANTHER" id="PTHR11662:SF415">
    <property type="entry name" value="AT30085P-RELATED"/>
    <property type="match status" value="1"/>
</dbReference>
<evidence type="ECO:0000256" key="5">
    <source>
        <dbReference type="ARBA" id="ARBA00022989"/>
    </source>
</evidence>
<feature type="transmembrane region" description="Helical" evidence="7">
    <location>
        <begin position="337"/>
        <end position="361"/>
    </location>
</feature>
<feature type="transmembrane region" description="Helical" evidence="7">
    <location>
        <begin position="113"/>
        <end position="133"/>
    </location>
</feature>
<dbReference type="SUPFAM" id="SSF103473">
    <property type="entry name" value="MFS general substrate transporter"/>
    <property type="match status" value="1"/>
</dbReference>
<dbReference type="CDD" id="cd17318">
    <property type="entry name" value="MFS_SLC17"/>
    <property type="match status" value="1"/>
</dbReference>
<feature type="transmembrane region" description="Helical" evidence="7">
    <location>
        <begin position="429"/>
        <end position="451"/>
    </location>
</feature>
<feature type="transmembrane region" description="Helical" evidence="7">
    <location>
        <begin position="37"/>
        <end position="61"/>
    </location>
</feature>
<organism evidence="9">
    <name type="scientific">Graphocephala atropunctata</name>
    <dbReference type="NCBI Taxonomy" id="36148"/>
    <lineage>
        <taxon>Eukaryota</taxon>
        <taxon>Metazoa</taxon>
        <taxon>Ecdysozoa</taxon>
        <taxon>Arthropoda</taxon>
        <taxon>Hexapoda</taxon>
        <taxon>Insecta</taxon>
        <taxon>Pterygota</taxon>
        <taxon>Neoptera</taxon>
        <taxon>Paraneoptera</taxon>
        <taxon>Hemiptera</taxon>
        <taxon>Auchenorrhyncha</taxon>
        <taxon>Membracoidea</taxon>
        <taxon>Cicadellidae</taxon>
        <taxon>Cicadellinae</taxon>
        <taxon>Cicadellini</taxon>
        <taxon>Graphocephala</taxon>
    </lineage>
</organism>
<feature type="non-terminal residue" evidence="9">
    <location>
        <position position="1"/>
    </location>
</feature>
<feature type="transmembrane region" description="Helical" evidence="7">
    <location>
        <begin position="140"/>
        <end position="162"/>
    </location>
</feature>
<protein>
    <recommendedName>
        <fullName evidence="8">Major facilitator superfamily (MFS) profile domain-containing protein</fullName>
    </recommendedName>
</protein>
<keyword evidence="6 7" id="KW-0472">Membrane</keyword>
<proteinExistence type="predicted"/>
<keyword evidence="5 7" id="KW-1133">Transmembrane helix</keyword>
<evidence type="ECO:0000256" key="6">
    <source>
        <dbReference type="ARBA" id="ARBA00023136"/>
    </source>
</evidence>
<evidence type="ECO:0000256" key="1">
    <source>
        <dbReference type="ARBA" id="ARBA00004141"/>
    </source>
</evidence>
<keyword evidence="3 7" id="KW-0812">Transmembrane</keyword>
<dbReference type="Gene3D" id="1.20.1250.20">
    <property type="entry name" value="MFS general substrate transporter like domains"/>
    <property type="match status" value="2"/>
</dbReference>
<dbReference type="InterPro" id="IPR020846">
    <property type="entry name" value="MFS_dom"/>
</dbReference>
<name>A0A1B6L3H3_9HEMI</name>